<evidence type="ECO:0000313" key="1">
    <source>
        <dbReference type="EMBL" id="EGF22776.1"/>
    </source>
</evidence>
<dbReference type="AlphaFoldDB" id="F1T6Q1"/>
<dbReference type="Proteomes" id="UP000005947">
    <property type="component" value="Unassembled WGS sequence"/>
</dbReference>
<proteinExistence type="predicted"/>
<sequence>MSARTHINARNLYQVYYNCIVTCANTERIQEDALLRLCSDMKVRRIISMICGDIKNLV</sequence>
<gene>
    <name evidence="1" type="ORF">HMPREF0091_11102</name>
</gene>
<name>F1T6Q1_9ACTN</name>
<comment type="caution">
    <text evidence="1">The sequence shown here is derived from an EMBL/GenBank/DDBJ whole genome shotgun (WGS) entry which is preliminary data.</text>
</comment>
<reference evidence="1 2" key="1">
    <citation type="submission" date="2011-02" db="EMBL/GenBank/DDBJ databases">
        <authorList>
            <person name="Muzny D."/>
            <person name="Qin X."/>
            <person name="Buhay C."/>
            <person name="Dugan-Rocha S."/>
            <person name="Ding Y."/>
            <person name="Chen G."/>
            <person name="Hawes A."/>
            <person name="Holder M."/>
            <person name="Jhangiani S."/>
            <person name="Johnson A."/>
            <person name="Khan Z."/>
            <person name="Li Z."/>
            <person name="Liu W."/>
            <person name="Liu X."/>
            <person name="Perez L."/>
            <person name="Shen H."/>
            <person name="Wang Q."/>
            <person name="Watt J."/>
            <person name="Xi L."/>
            <person name="Xin Y."/>
            <person name="Zhou J."/>
            <person name="Deng J."/>
            <person name="Jiang H."/>
            <person name="Liu Y."/>
            <person name="Qu J."/>
            <person name="Song X.-Z."/>
            <person name="Zhang L."/>
            <person name="Villasana D."/>
            <person name="Johnson A."/>
            <person name="Liu J."/>
            <person name="Liyanage D."/>
            <person name="Lorensuhewa L."/>
            <person name="Robinson T."/>
            <person name="Song A."/>
            <person name="Song B.-B."/>
            <person name="Dinh H."/>
            <person name="Thornton R."/>
            <person name="Coyle M."/>
            <person name="Francisco L."/>
            <person name="Jackson L."/>
            <person name="Javaid M."/>
            <person name="Korchina V."/>
            <person name="Kovar C."/>
            <person name="Mata R."/>
            <person name="Mathew T."/>
            <person name="Ngo R."/>
            <person name="Nguyen L."/>
            <person name="Nguyen N."/>
            <person name="Okwuonu G."/>
            <person name="Ongeri F."/>
            <person name="Pham C."/>
            <person name="Simmons D."/>
            <person name="Wilczek-Boney K."/>
            <person name="Hale W."/>
            <person name="Jakkamsetti A."/>
            <person name="Pham P."/>
            <person name="Ruth R."/>
            <person name="San Lucas F."/>
            <person name="Warren J."/>
            <person name="Zhang J."/>
            <person name="Zhao Z."/>
            <person name="Zhou C."/>
            <person name="Zhu D."/>
            <person name="Lee S."/>
            <person name="Bess C."/>
            <person name="Blankenburg K."/>
            <person name="Forbes L."/>
            <person name="Fu Q."/>
            <person name="Gubbala S."/>
            <person name="Hirani K."/>
            <person name="Jayaseelan J.C."/>
            <person name="Lara F."/>
            <person name="Munidasa M."/>
            <person name="Palculict T."/>
            <person name="Patil S."/>
            <person name="Pu L.-L."/>
            <person name="Saada N."/>
            <person name="Tang L."/>
            <person name="Weissenberger G."/>
            <person name="Zhu Y."/>
            <person name="Hemphill L."/>
            <person name="Shang Y."/>
            <person name="Youmans B."/>
            <person name="Ayvaz T."/>
            <person name="Ross M."/>
            <person name="Santibanez J."/>
            <person name="Aqrawi P."/>
            <person name="Gross S."/>
            <person name="Joshi V."/>
            <person name="Fowler G."/>
            <person name="Nazareth L."/>
            <person name="Reid J."/>
            <person name="Worley K."/>
            <person name="Petrosino J."/>
            <person name="Highlander S."/>
            <person name="Gibbs R."/>
        </authorList>
    </citation>
    <scope>NUCLEOTIDE SEQUENCE [LARGE SCALE GENOMIC DNA]</scope>
    <source>
        <strain evidence="1 2">DSM 15829</strain>
    </source>
</reference>
<dbReference type="EMBL" id="ACGK02000004">
    <property type="protein sequence ID" value="EGF22776.1"/>
    <property type="molecule type" value="Genomic_DNA"/>
</dbReference>
<accession>F1T6Q1</accession>
<protein>
    <submittedName>
        <fullName evidence="1">Uncharacterized protein</fullName>
    </submittedName>
</protein>
<keyword evidence="2" id="KW-1185">Reference proteome</keyword>
<evidence type="ECO:0000313" key="2">
    <source>
        <dbReference type="Proteomes" id="UP000005947"/>
    </source>
</evidence>
<organism evidence="1 2">
    <name type="scientific">Fannyhessea vaginae DSM 15829</name>
    <dbReference type="NCBI Taxonomy" id="525256"/>
    <lineage>
        <taxon>Bacteria</taxon>
        <taxon>Bacillati</taxon>
        <taxon>Actinomycetota</taxon>
        <taxon>Coriobacteriia</taxon>
        <taxon>Coriobacteriales</taxon>
        <taxon>Atopobiaceae</taxon>
        <taxon>Fannyhessea</taxon>
    </lineage>
</organism>